<dbReference type="CDD" id="cd02440">
    <property type="entry name" value="AdoMet_MTases"/>
    <property type="match status" value="1"/>
</dbReference>
<feature type="domain" description="YtxK-like N-terminal helical" evidence="1">
    <location>
        <begin position="10"/>
        <end position="89"/>
    </location>
</feature>
<dbReference type="InterPro" id="IPR029063">
    <property type="entry name" value="SAM-dependent_MTases_sf"/>
</dbReference>
<name>G9QQH3_9BACI</name>
<dbReference type="AlphaFoldDB" id="G9QQH3"/>
<protein>
    <recommendedName>
        <fullName evidence="1">YtxK-like N-terminal helical domain-containing protein</fullName>
    </recommendedName>
</protein>
<organism evidence="2 3">
    <name type="scientific">Bacillus smithii 7_3_47FAA</name>
    <dbReference type="NCBI Taxonomy" id="665952"/>
    <lineage>
        <taxon>Bacteria</taxon>
        <taxon>Bacillati</taxon>
        <taxon>Bacillota</taxon>
        <taxon>Bacilli</taxon>
        <taxon>Bacillales</taxon>
        <taxon>Bacillaceae</taxon>
        <taxon>Bacillus</taxon>
    </lineage>
</organism>
<proteinExistence type="predicted"/>
<reference evidence="2 3" key="1">
    <citation type="submission" date="2011-09" db="EMBL/GenBank/DDBJ databases">
        <title>The Genome Sequence of Bacillus smithii 7_3_47FAA.</title>
        <authorList>
            <consortium name="The Broad Institute Genome Sequencing Platform"/>
            <person name="Earl A."/>
            <person name="Ward D."/>
            <person name="Feldgarden M."/>
            <person name="Gevers D."/>
            <person name="Daigneault M."/>
            <person name="Strauss J."/>
            <person name="Allen-Vercoe E."/>
            <person name="Young S.K."/>
            <person name="Zeng Q."/>
            <person name="Gargeya S."/>
            <person name="Fitzgerald M."/>
            <person name="Haas B."/>
            <person name="Abouelleil A."/>
            <person name="Alvarado L."/>
            <person name="Arachchi H.M."/>
            <person name="Berlin A."/>
            <person name="Brown A."/>
            <person name="Chapman S.B."/>
            <person name="Chen Z."/>
            <person name="Dunbar C."/>
            <person name="Freedman E."/>
            <person name="Gearin G."/>
            <person name="Goldberg J."/>
            <person name="Griggs A."/>
            <person name="Gujja S."/>
            <person name="Heiman D."/>
            <person name="Howarth C."/>
            <person name="Larson L."/>
            <person name="Lui A."/>
            <person name="MacDonald P.J.P."/>
            <person name="Montmayeur A."/>
            <person name="Murphy C."/>
            <person name="Neiman D."/>
            <person name="Pearson M."/>
            <person name="Priest M."/>
            <person name="Roberts A."/>
            <person name="Saif S."/>
            <person name="Shea T."/>
            <person name="Shenoy N."/>
            <person name="Sisk P."/>
            <person name="Stolte C."/>
            <person name="Sykes S."/>
            <person name="Wortman J."/>
            <person name="Nusbaum C."/>
            <person name="Birren B."/>
        </authorList>
    </citation>
    <scope>NUCLEOTIDE SEQUENCE [LARGE SCALE GENOMIC DNA]</scope>
    <source>
        <strain evidence="2 3">7_3_47FAA</strain>
    </source>
</reference>
<sequence length="241" mass="27329">MSTNTTSSMESLFYVLDQTTDMLQKALSCTYLEALAESADNLFQGMVLQEEISEKTKKELQTQYDRISLDSMSKEHIRKAYQLAILKGMKKNVQPNHQMTPDSIGLFVSYLMQKFMADYDQYSLLDPAVGTGNLLTTILNQQSDQNIHATGIDVDDLLIKLAYAGANLLKHPIQFYNQDALEPLFVDLADAVVCDLPVGYYPNDDQAQNYRLKAKEGHSYAHHLFIEQSIRYTKPAGFLFF</sequence>
<gene>
    <name evidence="2" type="ORF">HMPREF1015_00540</name>
</gene>
<evidence type="ECO:0000259" key="1">
    <source>
        <dbReference type="Pfam" id="PF21106"/>
    </source>
</evidence>
<dbReference type="Gene3D" id="1.10.150.470">
    <property type="match status" value="1"/>
</dbReference>
<dbReference type="EMBL" id="ACWF01000162">
    <property type="protein sequence ID" value="EHL73013.1"/>
    <property type="molecule type" value="Genomic_DNA"/>
</dbReference>
<dbReference type="InterPro" id="IPR048375">
    <property type="entry name" value="YtxK-like_N"/>
</dbReference>
<dbReference type="HOGENOM" id="CLU_073534_0_0_9"/>
<dbReference type="Gene3D" id="3.40.50.150">
    <property type="entry name" value="Vaccinia Virus protein VP39"/>
    <property type="match status" value="1"/>
</dbReference>
<dbReference type="PANTHER" id="PTHR41313">
    <property type="entry name" value="ADENINE-SPECIFIC METHYLTRANSFERASE"/>
    <property type="match status" value="1"/>
</dbReference>
<dbReference type="Pfam" id="PF21106">
    <property type="entry name" value="YtxK_like"/>
    <property type="match status" value="1"/>
</dbReference>
<accession>G9QQH3</accession>
<comment type="caution">
    <text evidence="2">The sequence shown here is derived from an EMBL/GenBank/DDBJ whole genome shotgun (WGS) entry which is preliminary data.</text>
</comment>
<dbReference type="PATRIC" id="fig|665952.3.peg.3472"/>
<dbReference type="SUPFAM" id="SSF53335">
    <property type="entry name" value="S-adenosyl-L-methionine-dependent methyltransferases"/>
    <property type="match status" value="1"/>
</dbReference>
<dbReference type="PANTHER" id="PTHR41313:SF1">
    <property type="entry name" value="DNA METHYLASE ADENINE-SPECIFIC DOMAIN-CONTAINING PROTEIN"/>
    <property type="match status" value="1"/>
</dbReference>
<keyword evidence="3" id="KW-1185">Reference proteome</keyword>
<evidence type="ECO:0000313" key="3">
    <source>
        <dbReference type="Proteomes" id="UP000011747"/>
    </source>
</evidence>
<evidence type="ECO:0000313" key="2">
    <source>
        <dbReference type="EMBL" id="EHL73013.1"/>
    </source>
</evidence>
<dbReference type="Proteomes" id="UP000011747">
    <property type="component" value="Unassembled WGS sequence"/>
</dbReference>
<dbReference type="InterPro" id="IPR052933">
    <property type="entry name" value="DNA_Protect_Modify"/>
</dbReference>